<feature type="signal peptide" evidence="1">
    <location>
        <begin position="1"/>
        <end position="17"/>
    </location>
</feature>
<dbReference type="AlphaFoldDB" id="A0A5E4QKC7"/>
<sequence>MNYLAIIILSLFVVASAIGNIPYDSLDGVQASFEELDSRSQSDYHRCRWDSDCISICEMIFLPTRARCVRRKCACFPLNILK</sequence>
<accession>A0A5E4QKC7</accession>
<dbReference type="GO" id="GO:0008200">
    <property type="term" value="F:ion channel inhibitor activity"/>
    <property type="evidence" value="ECO:0007669"/>
    <property type="project" value="InterPro"/>
</dbReference>
<gene>
    <name evidence="2" type="ORF">LSINAPIS_LOCUS9504</name>
</gene>
<keyword evidence="3" id="KW-1185">Reference proteome</keyword>
<evidence type="ECO:0000313" key="3">
    <source>
        <dbReference type="Proteomes" id="UP000324832"/>
    </source>
</evidence>
<name>A0A5E4QKC7_9NEOP</name>
<dbReference type="Proteomes" id="UP000324832">
    <property type="component" value="Unassembled WGS sequence"/>
</dbReference>
<evidence type="ECO:0008006" key="4">
    <source>
        <dbReference type="Google" id="ProtNLM"/>
    </source>
</evidence>
<dbReference type="Gene3D" id="3.30.30.10">
    <property type="entry name" value="Knottin, scorpion toxin-like"/>
    <property type="match status" value="1"/>
</dbReference>
<keyword evidence="1" id="KW-0732">Signal</keyword>
<proteinExistence type="predicted"/>
<evidence type="ECO:0000256" key="1">
    <source>
        <dbReference type="SAM" id="SignalP"/>
    </source>
</evidence>
<dbReference type="GO" id="GO:0005576">
    <property type="term" value="C:extracellular region"/>
    <property type="evidence" value="ECO:0007669"/>
    <property type="project" value="InterPro"/>
</dbReference>
<dbReference type="SUPFAM" id="SSF57095">
    <property type="entry name" value="Scorpion toxin-like"/>
    <property type="match status" value="1"/>
</dbReference>
<dbReference type="EMBL" id="FZQP02003556">
    <property type="protein sequence ID" value="VVC98421.1"/>
    <property type="molecule type" value="Genomic_DNA"/>
</dbReference>
<feature type="chain" id="PRO_5023005561" description="Invertebrate defensins family profile domain-containing protein" evidence="1">
    <location>
        <begin position="18"/>
        <end position="82"/>
    </location>
</feature>
<organism evidence="2 3">
    <name type="scientific">Leptidea sinapis</name>
    <dbReference type="NCBI Taxonomy" id="189913"/>
    <lineage>
        <taxon>Eukaryota</taxon>
        <taxon>Metazoa</taxon>
        <taxon>Ecdysozoa</taxon>
        <taxon>Arthropoda</taxon>
        <taxon>Hexapoda</taxon>
        <taxon>Insecta</taxon>
        <taxon>Pterygota</taxon>
        <taxon>Neoptera</taxon>
        <taxon>Endopterygota</taxon>
        <taxon>Lepidoptera</taxon>
        <taxon>Glossata</taxon>
        <taxon>Ditrysia</taxon>
        <taxon>Papilionoidea</taxon>
        <taxon>Pieridae</taxon>
        <taxon>Dismorphiinae</taxon>
        <taxon>Leptidea</taxon>
    </lineage>
</organism>
<protein>
    <recommendedName>
        <fullName evidence="4">Invertebrate defensins family profile domain-containing protein</fullName>
    </recommendedName>
</protein>
<evidence type="ECO:0000313" key="2">
    <source>
        <dbReference type="EMBL" id="VVC98421.1"/>
    </source>
</evidence>
<dbReference type="InterPro" id="IPR036574">
    <property type="entry name" value="Scorpion_toxin-like_sf"/>
</dbReference>
<dbReference type="Pfam" id="PF00451">
    <property type="entry name" value="Toxin_2"/>
    <property type="match status" value="1"/>
</dbReference>
<reference evidence="2 3" key="1">
    <citation type="submission" date="2017-07" db="EMBL/GenBank/DDBJ databases">
        <authorList>
            <person name="Talla V."/>
            <person name="Backstrom N."/>
        </authorList>
    </citation>
    <scope>NUCLEOTIDE SEQUENCE [LARGE SCALE GENOMIC DNA]</scope>
</reference>
<dbReference type="GO" id="GO:0051707">
    <property type="term" value="P:response to other organism"/>
    <property type="evidence" value="ECO:0007669"/>
    <property type="project" value="UniProtKB-ARBA"/>
</dbReference>
<dbReference type="InterPro" id="IPR001947">
    <property type="entry name" value="Scorpion_toxinS_K_inh"/>
</dbReference>